<sequence>MKTLAVSSKSYQEDRSIDAISKEQEREFCNNCGKQSLRNKCGKANHWQSVCRFGKRKQFKERR</sequence>
<accession>A0AAU9Y388</accession>
<evidence type="ECO:0000313" key="1">
    <source>
        <dbReference type="EMBL" id="CAH3166116.1"/>
    </source>
</evidence>
<gene>
    <name evidence="1" type="ORF">PMEA_00004501</name>
</gene>
<proteinExistence type="predicted"/>
<organism evidence="1 2">
    <name type="scientific">Pocillopora meandrina</name>
    <dbReference type="NCBI Taxonomy" id="46732"/>
    <lineage>
        <taxon>Eukaryota</taxon>
        <taxon>Metazoa</taxon>
        <taxon>Cnidaria</taxon>
        <taxon>Anthozoa</taxon>
        <taxon>Hexacorallia</taxon>
        <taxon>Scleractinia</taxon>
        <taxon>Astrocoeniina</taxon>
        <taxon>Pocilloporidae</taxon>
        <taxon>Pocillopora</taxon>
    </lineage>
</organism>
<protein>
    <submittedName>
        <fullName evidence="1">Uncharacterized protein</fullName>
    </submittedName>
</protein>
<name>A0AAU9Y388_9CNID</name>
<evidence type="ECO:0000313" key="2">
    <source>
        <dbReference type="Proteomes" id="UP001159428"/>
    </source>
</evidence>
<dbReference type="Proteomes" id="UP001159428">
    <property type="component" value="Unassembled WGS sequence"/>
</dbReference>
<dbReference type="EMBL" id="CALNXJ010000129">
    <property type="protein sequence ID" value="CAH3166116.1"/>
    <property type="molecule type" value="Genomic_DNA"/>
</dbReference>
<dbReference type="AlphaFoldDB" id="A0AAU9Y388"/>
<reference evidence="1 2" key="1">
    <citation type="submission" date="2022-05" db="EMBL/GenBank/DDBJ databases">
        <authorList>
            <consortium name="Genoscope - CEA"/>
            <person name="William W."/>
        </authorList>
    </citation>
    <scope>NUCLEOTIDE SEQUENCE [LARGE SCALE GENOMIC DNA]</scope>
</reference>
<keyword evidence="2" id="KW-1185">Reference proteome</keyword>
<comment type="caution">
    <text evidence="1">The sequence shown here is derived from an EMBL/GenBank/DDBJ whole genome shotgun (WGS) entry which is preliminary data.</text>
</comment>